<gene>
    <name evidence="1" type="ORF">GCM10010912_65040</name>
</gene>
<dbReference type="AlphaFoldDB" id="A0A917D452"/>
<sequence>MKKDDVSFVPFQLPKSLENQCISLVRELGLGFGAIDLIEQGESYVFIEINPTGEWAWLVEASGFNIQNSICDLLIGEK</sequence>
<comment type="caution">
    <text evidence="1">The sequence shown here is derived from an EMBL/GenBank/DDBJ whole genome shotgun (WGS) entry which is preliminary data.</text>
</comment>
<reference evidence="1" key="2">
    <citation type="submission" date="2020-09" db="EMBL/GenBank/DDBJ databases">
        <authorList>
            <person name="Sun Q."/>
            <person name="Zhou Y."/>
        </authorList>
    </citation>
    <scope>NUCLEOTIDE SEQUENCE</scope>
    <source>
        <strain evidence="1">CGMCC 1.16134</strain>
    </source>
</reference>
<accession>A0A917D452</accession>
<evidence type="ECO:0008006" key="3">
    <source>
        <dbReference type="Google" id="ProtNLM"/>
    </source>
</evidence>
<protein>
    <recommendedName>
        <fullName evidence="3">ATP-grasp domain-containing protein</fullName>
    </recommendedName>
</protein>
<dbReference type="SUPFAM" id="SSF56059">
    <property type="entry name" value="Glutathione synthetase ATP-binding domain-like"/>
    <property type="match status" value="1"/>
</dbReference>
<dbReference type="EMBL" id="BMKR01000053">
    <property type="protein sequence ID" value="GGG11611.1"/>
    <property type="molecule type" value="Genomic_DNA"/>
</dbReference>
<dbReference type="Gene3D" id="3.30.470.20">
    <property type="entry name" value="ATP-grasp fold, B domain"/>
    <property type="match status" value="1"/>
</dbReference>
<reference evidence="1" key="1">
    <citation type="journal article" date="2014" name="Int. J. Syst. Evol. Microbiol.">
        <title>Complete genome sequence of Corynebacterium casei LMG S-19264T (=DSM 44701T), isolated from a smear-ripened cheese.</title>
        <authorList>
            <consortium name="US DOE Joint Genome Institute (JGI-PGF)"/>
            <person name="Walter F."/>
            <person name="Albersmeier A."/>
            <person name="Kalinowski J."/>
            <person name="Ruckert C."/>
        </authorList>
    </citation>
    <scope>NUCLEOTIDE SEQUENCE</scope>
    <source>
        <strain evidence="1">CGMCC 1.16134</strain>
    </source>
</reference>
<evidence type="ECO:0000313" key="1">
    <source>
        <dbReference type="EMBL" id="GGG11611.1"/>
    </source>
</evidence>
<evidence type="ECO:0000313" key="2">
    <source>
        <dbReference type="Proteomes" id="UP000637643"/>
    </source>
</evidence>
<keyword evidence="2" id="KW-1185">Reference proteome</keyword>
<dbReference type="Proteomes" id="UP000637643">
    <property type="component" value="Unassembled WGS sequence"/>
</dbReference>
<organism evidence="1 2">
    <name type="scientific">Paenibacillus albidus</name>
    <dbReference type="NCBI Taxonomy" id="2041023"/>
    <lineage>
        <taxon>Bacteria</taxon>
        <taxon>Bacillati</taxon>
        <taxon>Bacillota</taxon>
        <taxon>Bacilli</taxon>
        <taxon>Bacillales</taxon>
        <taxon>Paenibacillaceae</taxon>
        <taxon>Paenibacillus</taxon>
    </lineage>
</organism>
<dbReference type="RefSeq" id="WP_189032137.1">
    <property type="nucleotide sequence ID" value="NZ_BMKR01000053.1"/>
</dbReference>
<name>A0A917D452_9BACL</name>
<proteinExistence type="predicted"/>